<dbReference type="CDD" id="cd00063">
    <property type="entry name" value="FN3"/>
    <property type="match status" value="1"/>
</dbReference>
<evidence type="ECO:0000256" key="5">
    <source>
        <dbReference type="ARBA" id="ARBA00023326"/>
    </source>
</evidence>
<dbReference type="GO" id="GO:0005509">
    <property type="term" value="F:calcium ion binding"/>
    <property type="evidence" value="ECO:0007669"/>
    <property type="project" value="InterPro"/>
</dbReference>
<feature type="domain" description="Fibronectin type-III" evidence="7">
    <location>
        <begin position="1463"/>
        <end position="1561"/>
    </location>
</feature>
<dbReference type="GO" id="GO:0004601">
    <property type="term" value="F:peroxidase activity"/>
    <property type="evidence" value="ECO:0007669"/>
    <property type="project" value="UniProtKB-KW"/>
</dbReference>
<dbReference type="InterPro" id="IPR019791">
    <property type="entry name" value="Haem_peroxidase_animal"/>
</dbReference>
<keyword evidence="4" id="KW-0326">Glycosidase</keyword>
<dbReference type="InterPro" id="IPR001343">
    <property type="entry name" value="Hemolysn_Ca-bd"/>
</dbReference>
<keyword evidence="5" id="KW-0119">Carbohydrate metabolism</keyword>
<dbReference type="PANTHER" id="PTHR11475">
    <property type="entry name" value="OXIDASE/PEROXIDASE"/>
    <property type="match status" value="1"/>
</dbReference>
<feature type="compositionally biased region" description="Basic residues" evidence="6">
    <location>
        <begin position="14"/>
        <end position="28"/>
    </location>
</feature>
<reference evidence="8 9" key="1">
    <citation type="submission" date="2013-08" db="EMBL/GenBank/DDBJ databases">
        <title>The genome sequence of Knoellia sinensis.</title>
        <authorList>
            <person name="Zhu W."/>
            <person name="Wang G."/>
        </authorList>
    </citation>
    <scope>NUCLEOTIDE SEQUENCE [LARGE SCALE GENOMIC DNA]</scope>
    <source>
        <strain evidence="8 9">KCTC 19936</strain>
    </source>
</reference>
<evidence type="ECO:0000256" key="4">
    <source>
        <dbReference type="ARBA" id="ARBA00023295"/>
    </source>
</evidence>
<dbReference type="STRING" id="1385520.N802_14485"/>
<dbReference type="GO" id="GO:0016798">
    <property type="term" value="F:hydrolase activity, acting on glycosyl bonds"/>
    <property type="evidence" value="ECO:0007669"/>
    <property type="project" value="UniProtKB-KW"/>
</dbReference>
<comment type="subcellular location">
    <subcellularLocation>
        <location evidence="1">Secreted</location>
    </subcellularLocation>
</comment>
<feature type="region of interest" description="Disordered" evidence="6">
    <location>
        <begin position="148"/>
        <end position="186"/>
    </location>
</feature>
<dbReference type="InterPro" id="IPR036116">
    <property type="entry name" value="FN3_sf"/>
</dbReference>
<dbReference type="eggNOG" id="COG2931">
    <property type="taxonomic scope" value="Bacteria"/>
</dbReference>
<keyword evidence="3" id="KW-0325">Glycoprotein</keyword>
<dbReference type="InterPro" id="IPR037120">
    <property type="entry name" value="Haem_peroxidase_sf_animal"/>
</dbReference>
<evidence type="ECO:0000313" key="8">
    <source>
        <dbReference type="EMBL" id="KGN33249.1"/>
    </source>
</evidence>
<feature type="compositionally biased region" description="Polar residues" evidence="6">
    <location>
        <begin position="167"/>
        <end position="186"/>
    </location>
</feature>
<dbReference type="Gene3D" id="2.150.10.10">
    <property type="entry name" value="Serralysin-like metalloprotease, C-terminal"/>
    <property type="match status" value="2"/>
</dbReference>
<dbReference type="Pfam" id="PF00041">
    <property type="entry name" value="fn3"/>
    <property type="match status" value="1"/>
</dbReference>
<accession>A0A0A0J8Z6</accession>
<feature type="region of interest" description="Disordered" evidence="6">
    <location>
        <begin position="1"/>
        <end position="28"/>
    </location>
</feature>
<comment type="caution">
    <text evidence="8">The sequence shown here is derived from an EMBL/GenBank/DDBJ whole genome shotgun (WGS) entry which is preliminary data.</text>
</comment>
<protein>
    <submittedName>
        <fullName evidence="8">Heme peroxidase</fullName>
    </submittedName>
</protein>
<dbReference type="GO" id="GO:0000272">
    <property type="term" value="P:polysaccharide catabolic process"/>
    <property type="evidence" value="ECO:0007669"/>
    <property type="project" value="UniProtKB-KW"/>
</dbReference>
<dbReference type="InterPro" id="IPR003961">
    <property type="entry name" value="FN3_dom"/>
</dbReference>
<name>A0A0A0J8Z6_9MICO</name>
<keyword evidence="8" id="KW-0560">Oxidoreductase</keyword>
<dbReference type="InterPro" id="IPR018511">
    <property type="entry name" value="Hemolysin-typ_Ca-bd_CS"/>
</dbReference>
<evidence type="ECO:0000256" key="2">
    <source>
        <dbReference type="ARBA" id="ARBA00022525"/>
    </source>
</evidence>
<dbReference type="Gene3D" id="1.10.640.10">
    <property type="entry name" value="Haem peroxidase domain superfamily, animal type"/>
    <property type="match status" value="1"/>
</dbReference>
<evidence type="ECO:0000256" key="1">
    <source>
        <dbReference type="ARBA" id="ARBA00004613"/>
    </source>
</evidence>
<dbReference type="PRINTS" id="PR00313">
    <property type="entry name" value="CABNDNGRPT"/>
</dbReference>
<keyword evidence="5" id="KW-0624">Polysaccharide degradation</keyword>
<dbReference type="GO" id="GO:0005576">
    <property type="term" value="C:extracellular region"/>
    <property type="evidence" value="ECO:0007669"/>
    <property type="project" value="UniProtKB-SubCell"/>
</dbReference>
<dbReference type="SUPFAM" id="SSF49265">
    <property type="entry name" value="Fibronectin type III"/>
    <property type="match status" value="1"/>
</dbReference>
<dbReference type="InterPro" id="IPR013783">
    <property type="entry name" value="Ig-like_fold"/>
</dbReference>
<dbReference type="SUPFAM" id="SSF51120">
    <property type="entry name" value="beta-Roll"/>
    <property type="match status" value="2"/>
</dbReference>
<dbReference type="InterPro" id="IPR010255">
    <property type="entry name" value="Haem_peroxidase_sf"/>
</dbReference>
<dbReference type="PANTHER" id="PTHR11475:SF4">
    <property type="entry name" value="CHORION PEROXIDASE"/>
    <property type="match status" value="1"/>
</dbReference>
<dbReference type="CDD" id="cd09821">
    <property type="entry name" value="An_peroxidase_bacterial_2"/>
    <property type="match status" value="1"/>
</dbReference>
<dbReference type="OrthoDB" id="7876310at2"/>
<dbReference type="PROSITE" id="PS50292">
    <property type="entry name" value="PEROXIDASE_3"/>
    <property type="match status" value="1"/>
</dbReference>
<organism evidence="8 9">
    <name type="scientific">Knoellia sinensis KCTC 19936</name>
    <dbReference type="NCBI Taxonomy" id="1385520"/>
    <lineage>
        <taxon>Bacteria</taxon>
        <taxon>Bacillati</taxon>
        <taxon>Actinomycetota</taxon>
        <taxon>Actinomycetes</taxon>
        <taxon>Micrococcales</taxon>
        <taxon>Intrasporangiaceae</taxon>
        <taxon>Knoellia</taxon>
    </lineage>
</organism>
<keyword evidence="9" id="KW-1185">Reference proteome</keyword>
<keyword evidence="4" id="KW-0378">Hydrolase</keyword>
<dbReference type="Pfam" id="PF03098">
    <property type="entry name" value="An_peroxidase"/>
    <property type="match status" value="2"/>
</dbReference>
<sequence>MPVPEEASASRTRPGARHRKAPPQRRRRGIVTSVAAASLVASLGLAVTVTQSQAAPIGAGFQLDRGDLNFILKQIQISEAHVASRTVAQPCSTLLGTGPNQIPNQGTNGELLPWGLRTVDGSCNNLIAGQEKFGASDQLFPRRVPGSFKAAEPVDTPFDPDGPGPKTQGSPTSYAEVGTSSTPSFVQDSQPRVISNLIVDQTKSNAAAAAASGLTDAELATFPAGATLPIGNVAPDAGLSAPFNAMFTLFGQFFDHGLDLVDKSGGTIYMPLKADDPLRARAGNTPFMLLTRAKTNAQHEATNKATPFVDQNQTYTSHPSHQVFLRSYTRDASTANRPVPNGKLIETVINGEGGMATWATLKAEARTKLGIQLTDTDVLNIPLLATDPYGHFEPGTNGFPQFLLPDGTKVEGNPAANNNLGVLVPANAIRTGQAFLDDIAHHAVPMGDPDGVGGTVSPRPADTDTVLTLSGQPHARDTYDDEMLNAHFVAGDGRVNENIGLTAVHHVFHSEHNRLADNIHALINLQDTAFQNQWRAVNTASGWQYGERLFQAARFVTEMEYQHLVFEEFGRKVQPLINAFGEGGTGYETTTNPAIKAEFAHAVYRFGHSMLTDDIKRTTATGGDTSLDLITAFLNPTHFTSNGATALTPKQGAGQIFRGMTREPGQEIDEFVTETLRNNLLGLPLDLPTINIARARDTGIPTLNEARRAFYAESQNSQVRPYDNWSDVGFNLKHSESLVNFVAAYGRHPSVLNATTLAAKRAAAGRIVGGTPIPVPDDPTTVCTAPNVPVGCDESNPGLPPADWEEFMFGMGAWANTETGVNNIDLWVGGLAEKQMVGGGLLGSTFNYVFEHQMEDLQFADRFYYLARVQGLNLLVQLEGNSFGELVSRNADVSGMPSDIFSRPDLMFNLPNMGPVGGPIVDDATTPDNNEAAQPNLAWQPGGTIRFSGTEHVVFNGRDDVGDRIWSSEGDDTVRGNGGNDWIEGGDGADNIIGGMGDDILNDLNGDDTIKGGPGHDAISNGQGFGGDLNQGGEGQDLINMGNDIAETFAGPDNDFVLGGDDIDTVFGDTGDDWIEGGAGPFNLLQGDMGQAFQNDPDGGHDVIDGDGGEQDMDAEGGDDIMHLGPGIQRAEGMLGFDWTTHKGDPKAANSDMNITVALPPTINDLRDRFDLVEALSGWNLNDTLRGDSREAADFNGVDHSLNAAGIARVAGADALLPAGATGFTGGNILLGGNGNDIIEGRGGNDVIDGDRWLNVKIQAPNPATPAPADTKLVDSIREIQADVFAGRINPGDLRIVRFIENGTPAANTVDTAVFTGPQSEYVITTQPNGSVTVVHNDGGVDGTDTLWRIERLQFADGTVNTNNRAPSGAAVASLNAAGTTLSVATNTIADADGLGTFSFQWQRSVAGGAFTDIGGATSSTLAVTDAIRGSNVRVLVRYTDGAGTAETVTSNAVTLAPAAAVVPNAPTGVTATAGVRSATVRWTPPAVTGGSPITGFQIRIVDATRDRAVAANFIVTNPAATSAVVTGLRDRRNVRFQVRAVNANGVGAWSAFSPVVRPTR</sequence>
<dbReference type="Gene3D" id="2.60.40.10">
    <property type="entry name" value="Immunoglobulins"/>
    <property type="match status" value="1"/>
</dbReference>
<dbReference type="GO" id="GO:0006979">
    <property type="term" value="P:response to oxidative stress"/>
    <property type="evidence" value="ECO:0007669"/>
    <property type="project" value="InterPro"/>
</dbReference>
<dbReference type="Pfam" id="PF00353">
    <property type="entry name" value="HemolysinCabind"/>
    <property type="match status" value="3"/>
</dbReference>
<evidence type="ECO:0000259" key="7">
    <source>
        <dbReference type="PROSITE" id="PS50853"/>
    </source>
</evidence>
<dbReference type="Proteomes" id="UP000030002">
    <property type="component" value="Unassembled WGS sequence"/>
</dbReference>
<dbReference type="EMBL" id="AVPJ01000004">
    <property type="protein sequence ID" value="KGN33249.1"/>
    <property type="molecule type" value="Genomic_DNA"/>
</dbReference>
<gene>
    <name evidence="8" type="ORF">N802_14485</name>
</gene>
<keyword evidence="2" id="KW-0964">Secreted</keyword>
<dbReference type="SUPFAM" id="SSF48113">
    <property type="entry name" value="Heme-dependent peroxidases"/>
    <property type="match status" value="1"/>
</dbReference>
<proteinExistence type="predicted"/>
<dbReference type="PROSITE" id="PS00330">
    <property type="entry name" value="HEMOLYSIN_CALCIUM"/>
    <property type="match status" value="2"/>
</dbReference>
<dbReference type="GO" id="GO:0020037">
    <property type="term" value="F:heme binding"/>
    <property type="evidence" value="ECO:0007669"/>
    <property type="project" value="InterPro"/>
</dbReference>
<dbReference type="Gene3D" id="2.60.40.2700">
    <property type="match status" value="1"/>
</dbReference>
<dbReference type="PROSITE" id="PS50853">
    <property type="entry name" value="FN3"/>
    <property type="match status" value="1"/>
</dbReference>
<evidence type="ECO:0000256" key="3">
    <source>
        <dbReference type="ARBA" id="ARBA00023180"/>
    </source>
</evidence>
<keyword evidence="8" id="KW-0575">Peroxidase</keyword>
<evidence type="ECO:0000313" key="9">
    <source>
        <dbReference type="Proteomes" id="UP000030002"/>
    </source>
</evidence>
<dbReference type="InterPro" id="IPR011049">
    <property type="entry name" value="Serralysin-like_metalloprot_C"/>
</dbReference>
<evidence type="ECO:0000256" key="6">
    <source>
        <dbReference type="SAM" id="MobiDB-lite"/>
    </source>
</evidence>
<dbReference type="SMART" id="SM00060">
    <property type="entry name" value="FN3"/>
    <property type="match status" value="1"/>
</dbReference>